<dbReference type="KEGG" id="fgi:OP10G_2502"/>
<dbReference type="InterPro" id="IPR004360">
    <property type="entry name" value="Glyas_Fos-R_dOase_dom"/>
</dbReference>
<feature type="domain" description="VOC" evidence="1">
    <location>
        <begin position="1"/>
        <end position="120"/>
    </location>
</feature>
<proteinExistence type="predicted"/>
<organism evidence="2 3">
    <name type="scientific">Fimbriimonas ginsengisoli Gsoil 348</name>
    <dbReference type="NCBI Taxonomy" id="661478"/>
    <lineage>
        <taxon>Bacteria</taxon>
        <taxon>Bacillati</taxon>
        <taxon>Armatimonadota</taxon>
        <taxon>Fimbriimonadia</taxon>
        <taxon>Fimbriimonadales</taxon>
        <taxon>Fimbriimonadaceae</taxon>
        <taxon>Fimbriimonas</taxon>
    </lineage>
</organism>
<dbReference type="eggNOG" id="COG0346">
    <property type="taxonomic scope" value="Bacteria"/>
</dbReference>
<dbReference type="Pfam" id="PF00903">
    <property type="entry name" value="Glyoxalase"/>
    <property type="match status" value="1"/>
</dbReference>
<keyword evidence="2" id="KW-0223">Dioxygenase</keyword>
<dbReference type="AlphaFoldDB" id="A0A068NSW8"/>
<evidence type="ECO:0000313" key="3">
    <source>
        <dbReference type="Proteomes" id="UP000027982"/>
    </source>
</evidence>
<gene>
    <name evidence="2" type="ORF">OP10G_2502</name>
</gene>
<dbReference type="InterPro" id="IPR029068">
    <property type="entry name" value="Glyas_Bleomycin-R_OHBP_Dase"/>
</dbReference>
<dbReference type="Gene3D" id="3.10.180.10">
    <property type="entry name" value="2,3-Dihydroxybiphenyl 1,2-Dioxygenase, domain 1"/>
    <property type="match status" value="1"/>
</dbReference>
<dbReference type="Proteomes" id="UP000027982">
    <property type="component" value="Chromosome"/>
</dbReference>
<evidence type="ECO:0000313" key="2">
    <source>
        <dbReference type="EMBL" id="AIE85870.1"/>
    </source>
</evidence>
<accession>A0A068NSW8</accession>
<dbReference type="PANTHER" id="PTHR36503">
    <property type="entry name" value="BLR2520 PROTEIN"/>
    <property type="match status" value="1"/>
</dbReference>
<sequence>MIGLTVHDMAESIRFYRTLGLDIPDPDGGPYHDVTLEGGIRLSWNSVEMMREIEPDWKEPTGQRMTLAFLCESSAQVDTRHQALVDAGFTSHKAPWDAFWGQHYAQVLDPDGNIVDLFSPIEPQPL</sequence>
<keyword evidence="3" id="KW-1185">Reference proteome</keyword>
<dbReference type="GO" id="GO:0051213">
    <property type="term" value="F:dioxygenase activity"/>
    <property type="evidence" value="ECO:0007669"/>
    <property type="project" value="UniProtKB-KW"/>
</dbReference>
<reference evidence="2 3" key="1">
    <citation type="journal article" date="2014" name="PLoS ONE">
        <title>The first complete genome sequence of the class fimbriimonadia in the phylum armatimonadetes.</title>
        <authorList>
            <person name="Hu Z.Y."/>
            <person name="Wang Y.Z."/>
            <person name="Im W.T."/>
            <person name="Wang S.Y."/>
            <person name="Zhao G.P."/>
            <person name="Zheng H.J."/>
            <person name="Quan Z.X."/>
        </authorList>
    </citation>
    <scope>NUCLEOTIDE SEQUENCE [LARGE SCALE GENOMIC DNA]</scope>
    <source>
        <strain evidence="2">Gsoil 348</strain>
    </source>
</reference>
<evidence type="ECO:0000259" key="1">
    <source>
        <dbReference type="PROSITE" id="PS51819"/>
    </source>
</evidence>
<dbReference type="EMBL" id="CP007139">
    <property type="protein sequence ID" value="AIE85870.1"/>
    <property type="molecule type" value="Genomic_DNA"/>
</dbReference>
<dbReference type="STRING" id="661478.OP10G_2502"/>
<protein>
    <submittedName>
        <fullName evidence="2">Glyoxalase/bleomycin resistance protein/dioxygenase</fullName>
    </submittedName>
</protein>
<keyword evidence="2" id="KW-0560">Oxidoreductase</keyword>
<dbReference type="PANTHER" id="PTHR36503:SF3">
    <property type="entry name" value="BLR0126 PROTEIN"/>
    <property type="match status" value="1"/>
</dbReference>
<dbReference type="PROSITE" id="PS51819">
    <property type="entry name" value="VOC"/>
    <property type="match status" value="1"/>
</dbReference>
<name>A0A068NSW8_FIMGI</name>
<dbReference type="SUPFAM" id="SSF54593">
    <property type="entry name" value="Glyoxalase/Bleomycin resistance protein/Dihydroxybiphenyl dioxygenase"/>
    <property type="match status" value="1"/>
</dbReference>
<dbReference type="HOGENOM" id="CLU_046006_18_3_0"/>
<dbReference type="InterPro" id="IPR037523">
    <property type="entry name" value="VOC_core"/>
</dbReference>